<dbReference type="GO" id="GO:0009288">
    <property type="term" value="C:bacterial-type flagellum"/>
    <property type="evidence" value="ECO:0007669"/>
    <property type="project" value="UniProtKB-SubCell"/>
</dbReference>
<evidence type="ECO:0000256" key="1">
    <source>
        <dbReference type="ARBA" id="ARBA00004365"/>
    </source>
</evidence>
<keyword evidence="5" id="KW-0282">Flagellum</keyword>
<keyword evidence="3" id="KW-0975">Bacterial flagellum</keyword>
<evidence type="ECO:0000256" key="3">
    <source>
        <dbReference type="ARBA" id="ARBA00023143"/>
    </source>
</evidence>
<proteinExistence type="inferred from homology"/>
<protein>
    <submittedName>
        <fullName evidence="5">Flagellar basal body rod protein</fullName>
    </submittedName>
</protein>
<evidence type="ECO:0000259" key="4">
    <source>
        <dbReference type="Pfam" id="PF00460"/>
    </source>
</evidence>
<evidence type="ECO:0000313" key="6">
    <source>
        <dbReference type="Proteomes" id="UP000613768"/>
    </source>
</evidence>
<dbReference type="RefSeq" id="WP_192028479.1">
    <property type="nucleotide sequence ID" value="NZ_JACYTR010000007.1"/>
</dbReference>
<feature type="domain" description="Flagellar basal body rod protein N-terminal" evidence="4">
    <location>
        <begin position="6"/>
        <end position="35"/>
    </location>
</feature>
<comment type="caution">
    <text evidence="5">The sequence shown here is derived from an EMBL/GenBank/DDBJ whole genome shotgun (WGS) entry which is preliminary data.</text>
</comment>
<gene>
    <name evidence="5" type="ORF">IFO71_05175</name>
</gene>
<dbReference type="InterPro" id="IPR001444">
    <property type="entry name" value="Flag_bb_rod_N"/>
</dbReference>
<evidence type="ECO:0000256" key="2">
    <source>
        <dbReference type="ARBA" id="ARBA00009677"/>
    </source>
</evidence>
<keyword evidence="5" id="KW-0966">Cell projection</keyword>
<dbReference type="AlphaFoldDB" id="A0AAW3ZH39"/>
<dbReference type="Pfam" id="PF00460">
    <property type="entry name" value="Flg_bb_rod"/>
    <property type="match status" value="1"/>
</dbReference>
<dbReference type="Proteomes" id="UP000613768">
    <property type="component" value="Unassembled WGS sequence"/>
</dbReference>
<keyword evidence="5" id="KW-0969">Cilium</keyword>
<evidence type="ECO:0000313" key="5">
    <source>
        <dbReference type="EMBL" id="MBD8525128.1"/>
    </source>
</evidence>
<organism evidence="5 6">
    <name type="scientific">Pseudomarimonas arenosa</name>
    <dbReference type="NCBI Taxonomy" id="2774145"/>
    <lineage>
        <taxon>Bacteria</taxon>
        <taxon>Pseudomonadati</taxon>
        <taxon>Pseudomonadota</taxon>
        <taxon>Gammaproteobacteria</taxon>
        <taxon>Lysobacterales</taxon>
        <taxon>Lysobacteraceae</taxon>
        <taxon>Pseudomarimonas</taxon>
    </lineage>
</organism>
<keyword evidence="6" id="KW-1185">Reference proteome</keyword>
<accession>A0AAW3ZH39</accession>
<name>A0AAW3ZH39_9GAMM</name>
<reference evidence="5 6" key="1">
    <citation type="submission" date="2020-09" db="EMBL/GenBank/DDBJ databases">
        <title>Pseudoxanthomonas sp. CAU 1598 isolated from sand of Yaerae Beach.</title>
        <authorList>
            <person name="Kim W."/>
        </authorList>
    </citation>
    <scope>NUCLEOTIDE SEQUENCE [LARGE SCALE GENOMIC DNA]</scope>
    <source>
        <strain evidence="5 6">CAU 1598</strain>
    </source>
</reference>
<dbReference type="EMBL" id="JACYTR010000007">
    <property type="protein sequence ID" value="MBD8525128.1"/>
    <property type="molecule type" value="Genomic_DNA"/>
</dbReference>
<sequence length="100" mass="10713">MTSISQNALSGLAFAQRRLEVSAHNLANAATEGFQRQEVRAQAAPGGGVTFSVVRSEQPSSGLFIEDVVEQLQAKQAFLANVQSLRTEDQLIGSLLDIRA</sequence>
<comment type="similarity">
    <text evidence="2">Belongs to the flagella basal body rod proteins family.</text>
</comment>
<comment type="subcellular location">
    <subcellularLocation>
        <location evidence="1">Bacterial flagellum</location>
    </subcellularLocation>
</comment>